<dbReference type="InterPro" id="IPR016181">
    <property type="entry name" value="Acyl_CoA_acyltransferase"/>
</dbReference>
<dbReference type="Gene3D" id="3.40.630.30">
    <property type="match status" value="1"/>
</dbReference>
<evidence type="ECO:0000259" key="1">
    <source>
        <dbReference type="PROSITE" id="PS51186"/>
    </source>
</evidence>
<proteinExistence type="predicted"/>
<dbReference type="eggNOG" id="COG1247">
    <property type="taxonomic scope" value="Bacteria"/>
</dbReference>
<dbReference type="InterPro" id="IPR000182">
    <property type="entry name" value="GNAT_dom"/>
</dbReference>
<sequence>MNTVASVTPLTIEHWPQVEGIYAAGVVEHSVYVAPAAQGRGVGRLLLQTLIVTTETAGIWTIQSGVFPENVASLRLHVAVGFEVVGIRRRLGKMTYGPLAGQWRDVILIERRSRTVGTG</sequence>
<organism evidence="2 3">
    <name type="scientific">Microlunatus phosphovorus (strain ATCC 700054 / DSM 10555 / JCM 9379 / NBRC 101784 / NCIMB 13414 / VKM Ac-1990 / NM-1)</name>
    <dbReference type="NCBI Taxonomy" id="1032480"/>
    <lineage>
        <taxon>Bacteria</taxon>
        <taxon>Bacillati</taxon>
        <taxon>Actinomycetota</taxon>
        <taxon>Actinomycetes</taxon>
        <taxon>Propionibacteriales</taxon>
        <taxon>Propionibacteriaceae</taxon>
        <taxon>Microlunatus</taxon>
    </lineage>
</organism>
<feature type="domain" description="N-acetyltransferase" evidence="1">
    <location>
        <begin position="1"/>
        <end position="110"/>
    </location>
</feature>
<dbReference type="EMBL" id="AP012204">
    <property type="protein sequence ID" value="BAK35707.1"/>
    <property type="molecule type" value="Genomic_DNA"/>
</dbReference>
<dbReference type="Proteomes" id="UP000007947">
    <property type="component" value="Chromosome"/>
</dbReference>
<evidence type="ECO:0000313" key="3">
    <source>
        <dbReference type="Proteomes" id="UP000007947"/>
    </source>
</evidence>
<name>F5XI38_MICPN</name>
<reference evidence="2 3" key="1">
    <citation type="submission" date="2011-05" db="EMBL/GenBank/DDBJ databases">
        <title>Whole genome sequence of Microlunatus phosphovorus NM-1.</title>
        <authorList>
            <person name="Hosoyama A."/>
            <person name="Sasaki K."/>
            <person name="Harada T."/>
            <person name="Igarashi R."/>
            <person name="Kawakoshi A."/>
            <person name="Sasagawa M."/>
            <person name="Fukada J."/>
            <person name="Nakamura S."/>
            <person name="Katano Y."/>
            <person name="Hanada S."/>
            <person name="Kamagata Y."/>
            <person name="Nakamura N."/>
            <person name="Yamazaki S."/>
            <person name="Fujita N."/>
        </authorList>
    </citation>
    <scope>NUCLEOTIDE SEQUENCE [LARGE SCALE GENOMIC DNA]</scope>
    <source>
        <strain evidence="3">ATCC 700054 / DSM 10555 / JCM 9379 / NBRC 101784 / NCIMB 13414 / VKM Ac-1990 / NM-1</strain>
    </source>
</reference>
<keyword evidence="3" id="KW-1185">Reference proteome</keyword>
<protein>
    <recommendedName>
        <fullName evidence="1">N-acetyltransferase domain-containing protein</fullName>
    </recommendedName>
</protein>
<dbReference type="SUPFAM" id="SSF55729">
    <property type="entry name" value="Acyl-CoA N-acyltransferases (Nat)"/>
    <property type="match status" value="1"/>
</dbReference>
<dbReference type="Pfam" id="PF00583">
    <property type="entry name" value="Acetyltransf_1"/>
    <property type="match status" value="1"/>
</dbReference>
<gene>
    <name evidence="2" type="ordered locus">MLP_26930</name>
</gene>
<evidence type="ECO:0000313" key="2">
    <source>
        <dbReference type="EMBL" id="BAK35707.1"/>
    </source>
</evidence>
<dbReference type="STRING" id="1032480.MLP_26930"/>
<dbReference type="GO" id="GO:0016747">
    <property type="term" value="F:acyltransferase activity, transferring groups other than amino-acyl groups"/>
    <property type="evidence" value="ECO:0007669"/>
    <property type="project" value="InterPro"/>
</dbReference>
<dbReference type="HOGENOM" id="CLU_166780_0_0_11"/>
<dbReference type="RefSeq" id="WP_013863576.1">
    <property type="nucleotide sequence ID" value="NC_015635.1"/>
</dbReference>
<dbReference type="AlphaFoldDB" id="F5XI38"/>
<accession>F5XI38</accession>
<dbReference type="KEGG" id="mph:MLP_26930"/>
<dbReference type="PROSITE" id="PS51186">
    <property type="entry name" value="GNAT"/>
    <property type="match status" value="1"/>
</dbReference>
<dbReference type="CDD" id="cd04301">
    <property type="entry name" value="NAT_SF"/>
    <property type="match status" value="1"/>
</dbReference>
<dbReference type="OrthoDB" id="3173333at2"/>